<dbReference type="AlphaFoldDB" id="A0A0J1GZV0"/>
<proteinExistence type="predicted"/>
<evidence type="ECO:0000313" key="1">
    <source>
        <dbReference type="EMBL" id="KLV05161.1"/>
    </source>
</evidence>
<dbReference type="Proteomes" id="UP000036097">
    <property type="component" value="Unassembled WGS sequence"/>
</dbReference>
<evidence type="ECO:0008006" key="3">
    <source>
        <dbReference type="Google" id="ProtNLM"/>
    </source>
</evidence>
<gene>
    <name evidence="1" type="ORF">ABT56_12265</name>
</gene>
<dbReference type="PATRIC" id="fig|1195763.3.peg.2587"/>
<organism evidence="1 2">
    <name type="scientific">Photobacterium aquae</name>
    <dbReference type="NCBI Taxonomy" id="1195763"/>
    <lineage>
        <taxon>Bacteria</taxon>
        <taxon>Pseudomonadati</taxon>
        <taxon>Pseudomonadota</taxon>
        <taxon>Gammaproteobacteria</taxon>
        <taxon>Vibrionales</taxon>
        <taxon>Vibrionaceae</taxon>
        <taxon>Photobacterium</taxon>
    </lineage>
</organism>
<dbReference type="EMBL" id="LDOT01000015">
    <property type="protein sequence ID" value="KLV05161.1"/>
    <property type="molecule type" value="Genomic_DNA"/>
</dbReference>
<keyword evidence="2" id="KW-1185">Reference proteome</keyword>
<evidence type="ECO:0000313" key="2">
    <source>
        <dbReference type="Proteomes" id="UP000036097"/>
    </source>
</evidence>
<dbReference type="OrthoDB" id="8907997at2"/>
<reference evidence="1 2" key="1">
    <citation type="submission" date="2015-05" db="EMBL/GenBank/DDBJ databases">
        <title>Photobacterium galathea sp. nov.</title>
        <authorList>
            <person name="Machado H."/>
            <person name="Gram L."/>
        </authorList>
    </citation>
    <scope>NUCLEOTIDE SEQUENCE [LARGE SCALE GENOMIC DNA]</scope>
    <source>
        <strain evidence="1 2">CGMCC 1.12159</strain>
    </source>
</reference>
<name>A0A0J1GZV0_9GAMM</name>
<comment type="caution">
    <text evidence="1">The sequence shown here is derived from an EMBL/GenBank/DDBJ whole genome shotgun (WGS) entry which is preliminary data.</text>
</comment>
<dbReference type="RefSeq" id="WP_047879176.1">
    <property type="nucleotide sequence ID" value="NZ_LDOT01000015.1"/>
</dbReference>
<protein>
    <recommendedName>
        <fullName evidence="3">Methionyl-tRNA formyltransferase-like protein</fullName>
    </recommendedName>
</protein>
<sequence length="179" mass="20890">MKELSLILRQATNQIDQNYFHLNIDGGDPVYRERVYCYELYHQMRLKWPPRTEYYLNGEIDKAAHPILKSLKSDHIKPDLLVHKPGYMSGNHAIIEVKHQNAQPRGIIKDLESLSVFLNVVGYERAIYLVYGYDIDPVKFSSKIAHYSRAVKKLGCIELWYHMSDSSEAFHYCTLLART</sequence>
<dbReference type="STRING" id="1195763.ABT56_12265"/>
<accession>A0A0J1GZV0</accession>